<keyword evidence="2" id="KW-0413">Isomerase</keyword>
<sequence>MEANTISRRNLLKNSLVVGAGLGLGIPEAMAESIKKANHNFKFCLNTSTIREQNLGLMGEIETAAKAGFDAIEVWVNTVEKYVEQGGKLKDVKKKAADLGITIEDAIGFSKWIVDDAKEREKALEQNKKEMAMLAEIGCKRIAAPPFGATTGEVLNLQAVAERYGKLLEVSDNFGVIPQLELWGFSTNLHLFGEVLYVASESGHPNACVLPDVYHLHKGGSSFNSLKMVNGPSIHMFHVNDYPGEPPRDTINDSHRVLPGDGIAPMTQILRDLNSKNTPIMLSLELFNKEYWKMDALVAAKLGIAKMKASVAKAIA</sequence>
<organism evidence="2 3">
    <name type="scientific">Emticicia soli</name>
    <dbReference type="NCBI Taxonomy" id="2027878"/>
    <lineage>
        <taxon>Bacteria</taxon>
        <taxon>Pseudomonadati</taxon>
        <taxon>Bacteroidota</taxon>
        <taxon>Cytophagia</taxon>
        <taxon>Cytophagales</taxon>
        <taxon>Leadbetterellaceae</taxon>
        <taxon>Emticicia</taxon>
    </lineage>
</organism>
<dbReference type="PANTHER" id="PTHR12110:SF48">
    <property type="entry name" value="BLL3656 PROTEIN"/>
    <property type="match status" value="1"/>
</dbReference>
<dbReference type="InterPro" id="IPR013022">
    <property type="entry name" value="Xyl_isomerase-like_TIM-brl"/>
</dbReference>
<evidence type="ECO:0000313" key="3">
    <source>
        <dbReference type="Proteomes" id="UP001597510"/>
    </source>
</evidence>
<dbReference type="PANTHER" id="PTHR12110">
    <property type="entry name" value="HYDROXYPYRUVATE ISOMERASE"/>
    <property type="match status" value="1"/>
</dbReference>
<gene>
    <name evidence="2" type="ORF">ACFSR2_23695</name>
</gene>
<name>A0ABW5JEZ1_9BACT</name>
<evidence type="ECO:0000259" key="1">
    <source>
        <dbReference type="Pfam" id="PF01261"/>
    </source>
</evidence>
<dbReference type="GO" id="GO:0016853">
    <property type="term" value="F:isomerase activity"/>
    <property type="evidence" value="ECO:0007669"/>
    <property type="project" value="UniProtKB-KW"/>
</dbReference>
<dbReference type="InterPro" id="IPR006311">
    <property type="entry name" value="TAT_signal"/>
</dbReference>
<evidence type="ECO:0000313" key="2">
    <source>
        <dbReference type="EMBL" id="MFD2523924.1"/>
    </source>
</evidence>
<accession>A0ABW5JEZ1</accession>
<dbReference type="InterPro" id="IPR019546">
    <property type="entry name" value="TAT_signal_bac_arc"/>
</dbReference>
<dbReference type="NCBIfam" id="TIGR01409">
    <property type="entry name" value="TAT_signal_seq"/>
    <property type="match status" value="1"/>
</dbReference>
<dbReference type="RefSeq" id="WP_340238825.1">
    <property type="nucleotide sequence ID" value="NZ_JBBEWC010000010.1"/>
</dbReference>
<dbReference type="Pfam" id="PF01261">
    <property type="entry name" value="AP_endonuc_2"/>
    <property type="match status" value="1"/>
</dbReference>
<dbReference type="Proteomes" id="UP001597510">
    <property type="component" value="Unassembled WGS sequence"/>
</dbReference>
<proteinExistence type="predicted"/>
<dbReference type="InterPro" id="IPR036237">
    <property type="entry name" value="Xyl_isomerase-like_sf"/>
</dbReference>
<dbReference type="EMBL" id="JBHULC010000039">
    <property type="protein sequence ID" value="MFD2523924.1"/>
    <property type="molecule type" value="Genomic_DNA"/>
</dbReference>
<keyword evidence="3" id="KW-1185">Reference proteome</keyword>
<dbReference type="InterPro" id="IPR050312">
    <property type="entry name" value="IolE/XylAMocC-like"/>
</dbReference>
<reference evidence="3" key="1">
    <citation type="journal article" date="2019" name="Int. J. Syst. Evol. Microbiol.">
        <title>The Global Catalogue of Microorganisms (GCM) 10K type strain sequencing project: providing services to taxonomists for standard genome sequencing and annotation.</title>
        <authorList>
            <consortium name="The Broad Institute Genomics Platform"/>
            <consortium name="The Broad Institute Genome Sequencing Center for Infectious Disease"/>
            <person name="Wu L."/>
            <person name="Ma J."/>
        </authorList>
    </citation>
    <scope>NUCLEOTIDE SEQUENCE [LARGE SCALE GENOMIC DNA]</scope>
    <source>
        <strain evidence="3">KCTC 52344</strain>
    </source>
</reference>
<feature type="domain" description="Xylose isomerase-like TIM barrel" evidence="1">
    <location>
        <begin position="62"/>
        <end position="293"/>
    </location>
</feature>
<dbReference type="PROSITE" id="PS51318">
    <property type="entry name" value="TAT"/>
    <property type="match status" value="1"/>
</dbReference>
<protein>
    <submittedName>
        <fullName evidence="2">Sugar phosphate isomerase/epimerase family protein</fullName>
    </submittedName>
</protein>
<dbReference type="SUPFAM" id="SSF51658">
    <property type="entry name" value="Xylose isomerase-like"/>
    <property type="match status" value="1"/>
</dbReference>
<dbReference type="Gene3D" id="3.20.20.150">
    <property type="entry name" value="Divalent-metal-dependent TIM barrel enzymes"/>
    <property type="match status" value="1"/>
</dbReference>
<comment type="caution">
    <text evidence="2">The sequence shown here is derived from an EMBL/GenBank/DDBJ whole genome shotgun (WGS) entry which is preliminary data.</text>
</comment>